<evidence type="ECO:0000256" key="1">
    <source>
        <dbReference type="ARBA" id="ARBA00006950"/>
    </source>
</evidence>
<proteinExistence type="inferred from homology"/>
<evidence type="ECO:0000259" key="8">
    <source>
        <dbReference type="PROSITE" id="PS50905"/>
    </source>
</evidence>
<dbReference type="CDD" id="cd01055">
    <property type="entry name" value="Nonheme_Ferritin"/>
    <property type="match status" value="1"/>
</dbReference>
<dbReference type="GO" id="GO:0005829">
    <property type="term" value="C:cytosol"/>
    <property type="evidence" value="ECO:0007669"/>
    <property type="project" value="TreeGrafter"/>
</dbReference>
<dbReference type="EMBL" id="JACHEO010000016">
    <property type="protein sequence ID" value="MBB5348839.1"/>
    <property type="molecule type" value="Genomic_DNA"/>
</dbReference>
<dbReference type="GO" id="GO:0042802">
    <property type="term" value="F:identical protein binding"/>
    <property type="evidence" value="ECO:0007669"/>
    <property type="project" value="UniProtKB-ARBA"/>
</dbReference>
<evidence type="ECO:0000313" key="10">
    <source>
        <dbReference type="Proteomes" id="UP000539642"/>
    </source>
</evidence>
<dbReference type="GO" id="GO:0006879">
    <property type="term" value="P:intracellular iron ion homeostasis"/>
    <property type="evidence" value="ECO:0007669"/>
    <property type="project" value="UniProtKB-KW"/>
</dbReference>
<dbReference type="GO" id="GO:0004322">
    <property type="term" value="F:ferroxidase activity"/>
    <property type="evidence" value="ECO:0007669"/>
    <property type="project" value="TreeGrafter"/>
</dbReference>
<dbReference type="AlphaFoldDB" id="A0A840V519"/>
<dbReference type="InterPro" id="IPR001519">
    <property type="entry name" value="Ferritin"/>
</dbReference>
<keyword evidence="2 7" id="KW-0409">Iron storage</keyword>
<organism evidence="9 10">
    <name type="scientific">Desulfoprunum benzoelyticum</name>
    <dbReference type="NCBI Taxonomy" id="1506996"/>
    <lineage>
        <taxon>Bacteria</taxon>
        <taxon>Pseudomonadati</taxon>
        <taxon>Thermodesulfobacteriota</taxon>
        <taxon>Desulfobulbia</taxon>
        <taxon>Desulfobulbales</taxon>
        <taxon>Desulfobulbaceae</taxon>
        <taxon>Desulfoprunum</taxon>
    </lineage>
</organism>
<sequence>MISDKLNDALNGQINAELYSSYLYLSMSAWFSTRSLPGFATWMRCQAQEELFHATKMFDYVNERGGTVVLEAIAKPDATWDSPLAVLKQVARHEAHVTQLINDLVNCALDERDHASTIFLQWYVTEQVEEEASVGEVVNRLKMIGNDSAGMFAMDMEMGKRIFTPPVAV</sequence>
<dbReference type="PANTHER" id="PTHR11431">
    <property type="entry name" value="FERRITIN"/>
    <property type="match status" value="1"/>
</dbReference>
<name>A0A840V519_9BACT</name>
<keyword evidence="10" id="KW-1185">Reference proteome</keyword>
<dbReference type="EC" id="1.16.3.2" evidence="7"/>
<keyword evidence="4 9" id="KW-0560">Oxidoreductase</keyword>
<comment type="caution">
    <text evidence="9">The sequence shown here is derived from an EMBL/GenBank/DDBJ whole genome shotgun (WGS) entry which is preliminary data.</text>
</comment>
<feature type="domain" description="Ferritin-like diiron" evidence="8">
    <location>
        <begin position="1"/>
        <end position="145"/>
    </location>
</feature>
<comment type="function">
    <text evidence="7">Iron-storage protein.</text>
</comment>
<dbReference type="InterPro" id="IPR009040">
    <property type="entry name" value="Ferritin-like_diiron"/>
</dbReference>
<feature type="binding site" evidence="6">
    <location>
        <position position="127"/>
    </location>
    <ligand>
        <name>Fe cation</name>
        <dbReference type="ChEBI" id="CHEBI:24875"/>
        <label>1</label>
    </ligand>
</feature>
<accession>A0A840V519</accession>
<evidence type="ECO:0000256" key="7">
    <source>
        <dbReference type="RuleBase" id="RU361145"/>
    </source>
</evidence>
<dbReference type="PROSITE" id="PS50905">
    <property type="entry name" value="FERRITIN_LIKE"/>
    <property type="match status" value="1"/>
</dbReference>
<evidence type="ECO:0000256" key="5">
    <source>
        <dbReference type="ARBA" id="ARBA00023004"/>
    </source>
</evidence>
<feature type="binding site" evidence="6">
    <location>
        <position position="53"/>
    </location>
    <ligand>
        <name>Fe cation</name>
        <dbReference type="ChEBI" id="CHEBI:24875"/>
        <label>1</label>
    </ligand>
</feature>
<dbReference type="InterPro" id="IPR041719">
    <property type="entry name" value="Ferritin_prok"/>
</dbReference>
<evidence type="ECO:0000256" key="4">
    <source>
        <dbReference type="ARBA" id="ARBA00023002"/>
    </source>
</evidence>
<comment type="catalytic activity">
    <reaction evidence="7">
        <text>4 Fe(2+) + O2 + 6 H2O = 4 iron(III) oxide-hydroxide + 12 H(+)</text>
        <dbReference type="Rhea" id="RHEA:11972"/>
        <dbReference type="ChEBI" id="CHEBI:15377"/>
        <dbReference type="ChEBI" id="CHEBI:15378"/>
        <dbReference type="ChEBI" id="CHEBI:15379"/>
        <dbReference type="ChEBI" id="CHEBI:29033"/>
        <dbReference type="ChEBI" id="CHEBI:78619"/>
        <dbReference type="EC" id="1.16.3.2"/>
    </reaction>
</comment>
<feature type="binding site" evidence="6">
    <location>
        <position position="50"/>
    </location>
    <ligand>
        <name>Fe cation</name>
        <dbReference type="ChEBI" id="CHEBI:24875"/>
        <label>1</label>
    </ligand>
</feature>
<evidence type="ECO:0000313" key="9">
    <source>
        <dbReference type="EMBL" id="MBB5348839.1"/>
    </source>
</evidence>
<dbReference type="GO" id="GO:0008199">
    <property type="term" value="F:ferric iron binding"/>
    <property type="evidence" value="ECO:0007669"/>
    <property type="project" value="InterPro"/>
</dbReference>
<evidence type="ECO:0000256" key="2">
    <source>
        <dbReference type="ARBA" id="ARBA00022434"/>
    </source>
</evidence>
<dbReference type="FunFam" id="1.20.1260.10:FF:000001">
    <property type="entry name" value="Non-heme ferritin"/>
    <property type="match status" value="1"/>
</dbReference>
<dbReference type="InterPro" id="IPR008331">
    <property type="entry name" value="Ferritin_DPS_dom"/>
</dbReference>
<evidence type="ECO:0000256" key="3">
    <source>
        <dbReference type="ARBA" id="ARBA00022723"/>
    </source>
</evidence>
<feature type="binding site" evidence="6">
    <location>
        <position position="17"/>
    </location>
    <ligand>
        <name>Fe cation</name>
        <dbReference type="ChEBI" id="CHEBI:24875"/>
        <label>1</label>
    </ligand>
</feature>
<feature type="binding site" evidence="6">
    <location>
        <position position="94"/>
    </location>
    <ligand>
        <name>Fe cation</name>
        <dbReference type="ChEBI" id="CHEBI:24875"/>
        <label>1</label>
    </ligand>
</feature>
<gene>
    <name evidence="9" type="ORF">HNQ81_002580</name>
</gene>
<comment type="similarity">
    <text evidence="1 7">Belongs to the ferritin family. Prokaryotic subfamily.</text>
</comment>
<dbReference type="Gene3D" id="1.20.1260.10">
    <property type="match status" value="1"/>
</dbReference>
<dbReference type="PANTHER" id="PTHR11431:SF127">
    <property type="entry name" value="BACTERIAL NON-HEME FERRITIN"/>
    <property type="match status" value="1"/>
</dbReference>
<keyword evidence="7" id="KW-0963">Cytoplasm</keyword>
<protein>
    <recommendedName>
        <fullName evidence="7">Ferritin</fullName>
        <ecNumber evidence="7">1.16.3.2</ecNumber>
    </recommendedName>
</protein>
<keyword evidence="3 6" id="KW-0479">Metal-binding</keyword>
<dbReference type="GO" id="GO:0008198">
    <property type="term" value="F:ferrous iron binding"/>
    <property type="evidence" value="ECO:0007669"/>
    <property type="project" value="TreeGrafter"/>
</dbReference>
<dbReference type="InterPro" id="IPR012347">
    <property type="entry name" value="Ferritin-like"/>
</dbReference>
<dbReference type="InterPro" id="IPR009078">
    <property type="entry name" value="Ferritin-like_SF"/>
</dbReference>
<keyword evidence="5 6" id="KW-0408">Iron</keyword>
<dbReference type="SUPFAM" id="SSF47240">
    <property type="entry name" value="Ferritin-like"/>
    <property type="match status" value="1"/>
</dbReference>
<reference evidence="9 10" key="1">
    <citation type="submission" date="2020-08" db="EMBL/GenBank/DDBJ databases">
        <title>Genomic Encyclopedia of Type Strains, Phase IV (KMG-IV): sequencing the most valuable type-strain genomes for metagenomic binning, comparative biology and taxonomic classification.</title>
        <authorList>
            <person name="Goeker M."/>
        </authorList>
    </citation>
    <scope>NUCLEOTIDE SEQUENCE [LARGE SCALE GENOMIC DNA]</scope>
    <source>
        <strain evidence="9 10">DSM 28570</strain>
    </source>
</reference>
<dbReference type="RefSeq" id="WP_183351662.1">
    <property type="nucleotide sequence ID" value="NZ_JACHEO010000016.1"/>
</dbReference>
<comment type="subcellular location">
    <subcellularLocation>
        <location evidence="7">Cytoplasm</location>
    </subcellularLocation>
</comment>
<dbReference type="Pfam" id="PF00210">
    <property type="entry name" value="Ferritin"/>
    <property type="match status" value="1"/>
</dbReference>
<evidence type="ECO:0000256" key="6">
    <source>
        <dbReference type="PIRSR" id="PIRSR601519-1"/>
    </source>
</evidence>
<dbReference type="GO" id="GO:0006826">
    <property type="term" value="P:iron ion transport"/>
    <property type="evidence" value="ECO:0007669"/>
    <property type="project" value="InterPro"/>
</dbReference>
<dbReference type="Proteomes" id="UP000539642">
    <property type="component" value="Unassembled WGS sequence"/>
</dbReference>